<accession>A0A5P2ATM2</accession>
<proteinExistence type="predicted"/>
<reference evidence="1 2" key="1">
    <citation type="submission" date="2018-05" db="EMBL/GenBank/DDBJ databases">
        <title>Streptomyces venezuelae.</title>
        <authorList>
            <person name="Kim W."/>
            <person name="Lee N."/>
            <person name="Cho B.-K."/>
        </authorList>
    </citation>
    <scope>NUCLEOTIDE SEQUENCE [LARGE SCALE GENOMIC DNA]</scope>
    <source>
        <strain evidence="1 2">ATCC 15068</strain>
    </source>
</reference>
<name>A0A5P2ATM2_STRVZ</name>
<evidence type="ECO:0000313" key="2">
    <source>
        <dbReference type="Proteomes" id="UP000324106"/>
    </source>
</evidence>
<dbReference type="EMBL" id="CP029194">
    <property type="protein sequence ID" value="QES21644.1"/>
    <property type="molecule type" value="Genomic_DNA"/>
</dbReference>
<evidence type="ECO:0000313" key="1">
    <source>
        <dbReference type="EMBL" id="QES21644.1"/>
    </source>
</evidence>
<gene>
    <name evidence="1" type="ORF">DEJ46_23150</name>
</gene>
<organism evidence="1 2">
    <name type="scientific">Streptomyces venezuelae</name>
    <dbReference type="NCBI Taxonomy" id="54571"/>
    <lineage>
        <taxon>Bacteria</taxon>
        <taxon>Bacillati</taxon>
        <taxon>Actinomycetota</taxon>
        <taxon>Actinomycetes</taxon>
        <taxon>Kitasatosporales</taxon>
        <taxon>Streptomycetaceae</taxon>
        <taxon>Streptomyces</taxon>
    </lineage>
</organism>
<protein>
    <submittedName>
        <fullName evidence="1">Uncharacterized protein</fullName>
    </submittedName>
</protein>
<dbReference type="AlphaFoldDB" id="A0A5P2ATM2"/>
<dbReference type="OrthoDB" id="4327523at2"/>
<sequence>MTRVPSTATTPYRSSACHIGTHHECAYSSPTASPIDIPVVYEACACPCHSTATSPEAAS</sequence>
<dbReference type="Proteomes" id="UP000324106">
    <property type="component" value="Chromosome"/>
</dbReference>